<dbReference type="Proteomes" id="UP001497522">
    <property type="component" value="Chromosome 6"/>
</dbReference>
<evidence type="ECO:0000256" key="3">
    <source>
        <dbReference type="SAM" id="MobiDB-lite"/>
    </source>
</evidence>
<feature type="region of interest" description="Disordered" evidence="3">
    <location>
        <begin position="1021"/>
        <end position="1044"/>
    </location>
</feature>
<dbReference type="SMART" id="SM00715">
    <property type="entry name" value="LA"/>
    <property type="match status" value="1"/>
</dbReference>
<feature type="compositionally biased region" description="Polar residues" evidence="3">
    <location>
        <begin position="269"/>
        <end position="283"/>
    </location>
</feature>
<dbReference type="Pfam" id="PF05383">
    <property type="entry name" value="La"/>
    <property type="match status" value="1"/>
</dbReference>
<evidence type="ECO:0000313" key="6">
    <source>
        <dbReference type="Proteomes" id="UP001497522"/>
    </source>
</evidence>
<dbReference type="Pfam" id="PF21071">
    <property type="entry name" value="LARP1_HEAT"/>
    <property type="match status" value="1"/>
</dbReference>
<dbReference type="PANTHER" id="PTHR22792:SF132">
    <property type="entry name" value="LA-RELATED PROTEIN 1"/>
    <property type="match status" value="1"/>
</dbReference>
<organism evidence="5 6">
    <name type="scientific">Sphagnum jensenii</name>
    <dbReference type="NCBI Taxonomy" id="128206"/>
    <lineage>
        <taxon>Eukaryota</taxon>
        <taxon>Viridiplantae</taxon>
        <taxon>Streptophyta</taxon>
        <taxon>Embryophyta</taxon>
        <taxon>Bryophyta</taxon>
        <taxon>Sphagnophytina</taxon>
        <taxon>Sphagnopsida</taxon>
        <taxon>Sphagnales</taxon>
        <taxon>Sphagnaceae</taxon>
        <taxon>Sphagnum</taxon>
    </lineage>
</organism>
<name>A0ABP1BQ68_9BRYO</name>
<feature type="compositionally biased region" description="Polar residues" evidence="3">
    <location>
        <begin position="1024"/>
        <end position="1044"/>
    </location>
</feature>
<proteinExistence type="predicted"/>
<protein>
    <recommendedName>
        <fullName evidence="4">HTH La-type RNA-binding domain-containing protein</fullName>
    </recommendedName>
</protein>
<dbReference type="SMART" id="SM00684">
    <property type="entry name" value="DM15"/>
    <property type="match status" value="3"/>
</dbReference>
<feature type="region of interest" description="Disordered" evidence="3">
    <location>
        <begin position="188"/>
        <end position="247"/>
    </location>
</feature>
<evidence type="ECO:0000259" key="4">
    <source>
        <dbReference type="PROSITE" id="PS50961"/>
    </source>
</evidence>
<dbReference type="PANTHER" id="PTHR22792">
    <property type="entry name" value="LUPUS LA PROTEIN-RELATED"/>
    <property type="match status" value="1"/>
</dbReference>
<feature type="compositionally biased region" description="Low complexity" evidence="3">
    <location>
        <begin position="210"/>
        <end position="221"/>
    </location>
</feature>
<feature type="compositionally biased region" description="Polar residues" evidence="3">
    <location>
        <begin position="162"/>
        <end position="172"/>
    </location>
</feature>
<dbReference type="PROSITE" id="PS50961">
    <property type="entry name" value="HTH_LA"/>
    <property type="match status" value="1"/>
</dbReference>
<dbReference type="Gene3D" id="1.10.10.10">
    <property type="entry name" value="Winged helix-like DNA-binding domain superfamily/Winged helix DNA-binding domain"/>
    <property type="match status" value="1"/>
</dbReference>
<feature type="region of interest" description="Disordered" evidence="3">
    <location>
        <begin position="264"/>
        <end position="365"/>
    </location>
</feature>
<dbReference type="InterPro" id="IPR045180">
    <property type="entry name" value="La_dom_prot"/>
</dbReference>
<evidence type="ECO:0000256" key="1">
    <source>
        <dbReference type="ARBA" id="ARBA00022884"/>
    </source>
</evidence>
<dbReference type="SUPFAM" id="SSF46785">
    <property type="entry name" value="Winged helix' DNA-binding domain"/>
    <property type="match status" value="1"/>
</dbReference>
<feature type="compositionally biased region" description="Basic and acidic residues" evidence="3">
    <location>
        <begin position="530"/>
        <end position="548"/>
    </location>
</feature>
<gene>
    <name evidence="5" type="ORF">CSSPJE1EN2_LOCUS19978</name>
</gene>
<keyword evidence="6" id="KW-1185">Reference proteome</keyword>
<reference evidence="5" key="1">
    <citation type="submission" date="2024-03" db="EMBL/GenBank/DDBJ databases">
        <authorList>
            <consortium name="ELIXIR-Norway"/>
            <consortium name="Elixir Norway"/>
        </authorList>
    </citation>
    <scope>NUCLEOTIDE SEQUENCE</scope>
</reference>
<feature type="compositionally biased region" description="Polar residues" evidence="3">
    <location>
        <begin position="188"/>
        <end position="202"/>
    </location>
</feature>
<feature type="compositionally biased region" description="Low complexity" evidence="3">
    <location>
        <begin position="284"/>
        <end position="297"/>
    </location>
</feature>
<dbReference type="InterPro" id="IPR036390">
    <property type="entry name" value="WH_DNA-bd_sf"/>
</dbReference>
<dbReference type="CDD" id="cd07323">
    <property type="entry name" value="LAM"/>
    <property type="match status" value="1"/>
</dbReference>
<feature type="compositionally biased region" description="Low complexity" evidence="3">
    <location>
        <begin position="1"/>
        <end position="37"/>
    </location>
</feature>
<dbReference type="InterPro" id="IPR036388">
    <property type="entry name" value="WH-like_DNA-bd_sf"/>
</dbReference>
<evidence type="ECO:0000313" key="5">
    <source>
        <dbReference type="EMBL" id="CAK9878180.1"/>
    </source>
</evidence>
<feature type="region of interest" description="Disordered" evidence="3">
    <location>
        <begin position="1"/>
        <end position="172"/>
    </location>
</feature>
<feature type="compositionally biased region" description="Low complexity" evidence="3">
    <location>
        <begin position="84"/>
        <end position="109"/>
    </location>
</feature>
<feature type="region of interest" description="Disordered" evidence="3">
    <location>
        <begin position="632"/>
        <end position="653"/>
    </location>
</feature>
<feature type="region of interest" description="Disordered" evidence="3">
    <location>
        <begin position="730"/>
        <end position="791"/>
    </location>
</feature>
<dbReference type="InterPro" id="IPR006607">
    <property type="entry name" value="DM15"/>
</dbReference>
<feature type="domain" description="HTH La-type RNA-binding" evidence="4">
    <location>
        <begin position="412"/>
        <end position="501"/>
    </location>
</feature>
<keyword evidence="1 2" id="KW-0694">RNA-binding</keyword>
<accession>A0ABP1BQ68</accession>
<sequence>MAAAEATSPTPQQASAAPQPEVSSSSPRSSSSSSVPVGAKDGNQSGDAGAKSSRPQNAGAPLPKGAWSQVVRGEVAPAAQPPISSVATGHSSSPSSATGGTASPAAAVVCPPEVTTQGKLALSEEQRDGTATSLPAPPRNNNIAATEEAVKSSKPAWKKPNGSASKVSATSSVMGAVSWPALEDARSNSAKVHSEPTKSSPLWSCGLQVSSGGPRGSNNSNTRHTSAAGNKQKVGKKGGINSANGIVVPTSTVPVSATTDVATSGVEASATNEASTNWAPQSNGEGSSKPSHASSGSNDRTRFYNNRGAGNFGPNSGNRRNVWDQGRGSTNQGWHQRRSFGVNNSGGRDRNPPGHTRAGPRNYGNQNILLNNNPSSFVNAAGAQAGLYYMPAGSLSPGHGYFNSGAQAVVISDSNTSLRVSLVKQIEYYFSMDNLCKDIFLRSKMDDQGFIPVSVIANFNRVRMLTEDQTVILDALRNSSVVELQGEKMRKRHDWVNWLLPAISSPSSPAPLMSSVDSLDFGDGFHGASEHIRDEKNVGQQRDSKDSGQELPSASTVANADASVGTKTGSADDGDWLTVSLHNSKQEVSHNKRVTSSCLDERKPGGLSAAFKAKDSHDEHTFQLDEELESVGPLMPKGQPLSTKSLEEDEDSDLNDVDLQRLMIVTQGRQSIRGDRKGLDGRDHGQKGISRELVTVINDGLYYYEQELQKSKSKHISGGQEAAKLGSIEHGTNVGEGAGRPSVGSTGTDGQGALRPRRSQQKFFHFPQHQRLFPSESRDASQRTRLSAESPPGDSVGFFYGLTPPDNQRFVRFRVFGSVCMGSSPYGTSPMSSFTPGCSPPVGSAPKSFPHFQHPSHALLEANGFKQQKYARYFKRCLTERKHLGIGCSEEMNTLFRFWSYFLRTNFNRSMYLEFLKLAKEDAAANYNYGMECLFRFYSYGLEQKFKQDMYDDFEKITLDAYKKGNLYGLEKYWAFHHYRRDKNTKPLKKLPELERLLREEFCTMDDFRQAKDKLAKVAKENQLKQGSGSSNDCDTVSLSTSSL</sequence>
<feature type="compositionally biased region" description="Polar residues" evidence="3">
    <location>
        <begin position="129"/>
        <end position="144"/>
    </location>
</feature>
<dbReference type="EMBL" id="OZ023707">
    <property type="protein sequence ID" value="CAK9878180.1"/>
    <property type="molecule type" value="Genomic_DNA"/>
</dbReference>
<evidence type="ECO:0000256" key="2">
    <source>
        <dbReference type="PROSITE-ProRule" id="PRU00332"/>
    </source>
</evidence>
<dbReference type="InterPro" id="IPR006630">
    <property type="entry name" value="La_HTH"/>
</dbReference>
<feature type="region of interest" description="Disordered" evidence="3">
    <location>
        <begin position="530"/>
        <end position="574"/>
    </location>
</feature>